<sequence length="83" mass="9129">MIAAYWNALRVGTEVHVHDDDDRGFALSTGTVSSIESRPGSNSVTVRLSAADGTTRLVRPKRLAVHLGARDLHDECWRCGLRQ</sequence>
<dbReference type="EMBL" id="AP012057">
    <property type="protein sequence ID" value="BAN02128.1"/>
    <property type="molecule type" value="Genomic_DNA"/>
</dbReference>
<proteinExistence type="predicted"/>
<accession>A0A6C7EBW1</accession>
<gene>
    <name evidence="1" type="ORF">YM304_18140</name>
</gene>
<reference evidence="1 2" key="1">
    <citation type="journal article" date="2013" name="Int. J. Syst. Evol. Microbiol.">
        <title>Ilumatobacter nonamiense sp. nov. and Ilumatobacter coccineum sp. nov., isolated from seashore sand.</title>
        <authorList>
            <person name="Matsumoto A."/>
            <person name="Kasai H."/>
            <person name="Matsuo Y."/>
            <person name="Shizuri Y."/>
            <person name="Ichikawa N."/>
            <person name="Fujita N."/>
            <person name="Omura S."/>
            <person name="Takahashi Y."/>
        </authorList>
    </citation>
    <scope>NUCLEOTIDE SEQUENCE [LARGE SCALE GENOMIC DNA]</scope>
    <source>
        <strain evidence="2">NBRC 103263 / KCTC 29153 / YM16-304</strain>
    </source>
</reference>
<keyword evidence="2" id="KW-1185">Reference proteome</keyword>
<protein>
    <submittedName>
        <fullName evidence="1">Uncharacterized protein</fullName>
    </submittedName>
</protein>
<dbReference type="RefSeq" id="WP_015441375.1">
    <property type="nucleotide sequence ID" value="NC_020520.1"/>
</dbReference>
<name>A0A6C7EBW1_ILUCY</name>
<dbReference type="AlphaFoldDB" id="A0A6C7EBW1"/>
<evidence type="ECO:0000313" key="2">
    <source>
        <dbReference type="Proteomes" id="UP000011863"/>
    </source>
</evidence>
<organism evidence="1 2">
    <name type="scientific">Ilumatobacter coccineus (strain NBRC 103263 / KCTC 29153 / YM16-304)</name>
    <dbReference type="NCBI Taxonomy" id="1313172"/>
    <lineage>
        <taxon>Bacteria</taxon>
        <taxon>Bacillati</taxon>
        <taxon>Actinomycetota</taxon>
        <taxon>Acidimicrobiia</taxon>
        <taxon>Acidimicrobiales</taxon>
        <taxon>Ilumatobacteraceae</taxon>
        <taxon>Ilumatobacter</taxon>
    </lineage>
</organism>
<dbReference type="Proteomes" id="UP000011863">
    <property type="component" value="Chromosome"/>
</dbReference>
<evidence type="ECO:0000313" key="1">
    <source>
        <dbReference type="EMBL" id="BAN02128.1"/>
    </source>
</evidence>
<dbReference type="OrthoDB" id="5244931at2"/>
<dbReference type="KEGG" id="aym:YM304_18140"/>